<feature type="region of interest" description="Disordered" evidence="1">
    <location>
        <begin position="414"/>
        <end position="450"/>
    </location>
</feature>
<comment type="caution">
    <text evidence="2">The sequence shown here is derived from an EMBL/GenBank/DDBJ whole genome shotgun (WGS) entry which is preliminary data.</text>
</comment>
<feature type="compositionally biased region" description="Low complexity" evidence="1">
    <location>
        <begin position="414"/>
        <end position="435"/>
    </location>
</feature>
<feature type="compositionally biased region" description="Basic and acidic residues" evidence="1">
    <location>
        <begin position="231"/>
        <end position="240"/>
    </location>
</feature>
<evidence type="ECO:0000256" key="1">
    <source>
        <dbReference type="SAM" id="MobiDB-lite"/>
    </source>
</evidence>
<dbReference type="EMBL" id="BFEA01000867">
    <property type="protein sequence ID" value="GBG91062.1"/>
    <property type="molecule type" value="Genomic_DNA"/>
</dbReference>
<evidence type="ECO:0000313" key="2">
    <source>
        <dbReference type="EMBL" id="GBG91062.1"/>
    </source>
</evidence>
<keyword evidence="3" id="KW-1185">Reference proteome</keyword>
<name>A0A388M9C3_CHABU</name>
<dbReference type="Proteomes" id="UP000265515">
    <property type="component" value="Unassembled WGS sequence"/>
</dbReference>
<feature type="region of interest" description="Disordered" evidence="1">
    <location>
        <begin position="142"/>
        <end position="211"/>
    </location>
</feature>
<reference evidence="2 3" key="1">
    <citation type="journal article" date="2018" name="Cell">
        <title>The Chara Genome: Secondary Complexity and Implications for Plant Terrestrialization.</title>
        <authorList>
            <person name="Nishiyama T."/>
            <person name="Sakayama H."/>
            <person name="Vries J.D."/>
            <person name="Buschmann H."/>
            <person name="Saint-Marcoux D."/>
            <person name="Ullrich K.K."/>
            <person name="Haas F.B."/>
            <person name="Vanderstraeten L."/>
            <person name="Becker D."/>
            <person name="Lang D."/>
            <person name="Vosolsobe S."/>
            <person name="Rombauts S."/>
            <person name="Wilhelmsson P.K.I."/>
            <person name="Janitza P."/>
            <person name="Kern R."/>
            <person name="Heyl A."/>
            <person name="Rumpler F."/>
            <person name="Villalobos L.I.A.C."/>
            <person name="Clay J.M."/>
            <person name="Skokan R."/>
            <person name="Toyoda A."/>
            <person name="Suzuki Y."/>
            <person name="Kagoshima H."/>
            <person name="Schijlen E."/>
            <person name="Tajeshwar N."/>
            <person name="Catarino B."/>
            <person name="Hetherington A.J."/>
            <person name="Saltykova A."/>
            <person name="Bonnot C."/>
            <person name="Breuninger H."/>
            <person name="Symeonidi A."/>
            <person name="Radhakrishnan G.V."/>
            <person name="Van Nieuwerburgh F."/>
            <person name="Deforce D."/>
            <person name="Chang C."/>
            <person name="Karol K.G."/>
            <person name="Hedrich R."/>
            <person name="Ulvskov P."/>
            <person name="Glockner G."/>
            <person name="Delwiche C.F."/>
            <person name="Petrasek J."/>
            <person name="Van de Peer Y."/>
            <person name="Friml J."/>
            <person name="Beilby M."/>
            <person name="Dolan L."/>
            <person name="Kohara Y."/>
            <person name="Sugano S."/>
            <person name="Fujiyama A."/>
            <person name="Delaux P.-M."/>
            <person name="Quint M."/>
            <person name="TheiBen G."/>
            <person name="Hagemann M."/>
            <person name="Harholt J."/>
            <person name="Dunand C."/>
            <person name="Zachgo S."/>
            <person name="Langdale J."/>
            <person name="Maumus F."/>
            <person name="Straeten D.V.D."/>
            <person name="Gould S.B."/>
            <person name="Rensing S.A."/>
        </authorList>
    </citation>
    <scope>NUCLEOTIDE SEQUENCE [LARGE SCALE GENOMIC DNA]</scope>
    <source>
        <strain evidence="2 3">S276</strain>
    </source>
</reference>
<gene>
    <name evidence="2" type="ORF">CBR_g51796</name>
</gene>
<evidence type="ECO:0000313" key="3">
    <source>
        <dbReference type="Proteomes" id="UP000265515"/>
    </source>
</evidence>
<feature type="compositionally biased region" description="Basic and acidic residues" evidence="1">
    <location>
        <begin position="145"/>
        <end position="207"/>
    </location>
</feature>
<dbReference type="Gramene" id="GBG91062">
    <property type="protein sequence ID" value="GBG91062"/>
    <property type="gene ID" value="CBR_g51796"/>
</dbReference>
<feature type="region of interest" description="Disordered" evidence="1">
    <location>
        <begin position="231"/>
        <end position="267"/>
    </location>
</feature>
<sequence>MGSINHTDLKLDKDVRAAIPEDWKWATFRERLSRAFACDDIFYSVEDLKEIKKEEGETLVAFARRFETTSELLIENGFLGEIERCGIFIGILPIERREFVMENTPTKRVSFAQTKALALQIGGPDAKTHLRGVLEKLGKGVPGSHLEKQFGDEDGRQFMPPDKTKVSRDSGEWKGGNRGDWKNDDDKGFQDRGWRSKEEEEKRRRSYSEGWETVEEIETLRDERERMKRMKDVLPRRSAESLENPLQQEPQDRRRKDPEKTVERNERRKIKCANDEKNISCGPSTKMNTDVKTGTTQEVIQEIQGEIWVSSIRFEENRYTEENEKEDTLCRTSTEMNIGIKARTAEELEQRKLWVSSFRSEEDLDPNDSLTVGVSSIQFESCKEDSDAALMCAKKAYKVARQYQRMCSRFSVAPSSSRPAATSQSQSTTRGRSSFAGHFRTPARPEAPFSRHWSSLEYEEDASAELDPTIGDASEDIELRDIIQYHLDDDTVPMVERLLMAMSSMG</sequence>
<accession>A0A388M9C3</accession>
<proteinExistence type="predicted"/>
<protein>
    <recommendedName>
        <fullName evidence="4">Retrotransposon gag domain-containing protein</fullName>
    </recommendedName>
</protein>
<dbReference type="AlphaFoldDB" id="A0A388M9C3"/>
<evidence type="ECO:0008006" key="4">
    <source>
        <dbReference type="Google" id="ProtNLM"/>
    </source>
</evidence>
<feature type="compositionally biased region" description="Basic and acidic residues" evidence="1">
    <location>
        <begin position="250"/>
        <end position="267"/>
    </location>
</feature>
<organism evidence="2 3">
    <name type="scientific">Chara braunii</name>
    <name type="common">Braun's stonewort</name>
    <dbReference type="NCBI Taxonomy" id="69332"/>
    <lineage>
        <taxon>Eukaryota</taxon>
        <taxon>Viridiplantae</taxon>
        <taxon>Streptophyta</taxon>
        <taxon>Charophyceae</taxon>
        <taxon>Charales</taxon>
        <taxon>Characeae</taxon>
        <taxon>Chara</taxon>
    </lineage>
</organism>